<dbReference type="EMBL" id="BMAW01012460">
    <property type="protein sequence ID" value="GFT28720.1"/>
    <property type="molecule type" value="Genomic_DNA"/>
</dbReference>
<keyword evidence="2" id="KW-1185">Reference proteome</keyword>
<accession>A0A8X6NS91</accession>
<dbReference type="Proteomes" id="UP000887013">
    <property type="component" value="Unassembled WGS sequence"/>
</dbReference>
<dbReference type="AlphaFoldDB" id="A0A8X6NS91"/>
<evidence type="ECO:0000313" key="2">
    <source>
        <dbReference type="Proteomes" id="UP000887013"/>
    </source>
</evidence>
<proteinExistence type="predicted"/>
<gene>
    <name evidence="1" type="ORF">NPIL_304741</name>
</gene>
<organism evidence="1 2">
    <name type="scientific">Nephila pilipes</name>
    <name type="common">Giant wood spider</name>
    <name type="synonym">Nephila maculata</name>
    <dbReference type="NCBI Taxonomy" id="299642"/>
    <lineage>
        <taxon>Eukaryota</taxon>
        <taxon>Metazoa</taxon>
        <taxon>Ecdysozoa</taxon>
        <taxon>Arthropoda</taxon>
        <taxon>Chelicerata</taxon>
        <taxon>Arachnida</taxon>
        <taxon>Araneae</taxon>
        <taxon>Araneomorphae</taxon>
        <taxon>Entelegynae</taxon>
        <taxon>Araneoidea</taxon>
        <taxon>Nephilidae</taxon>
        <taxon>Nephila</taxon>
    </lineage>
</organism>
<name>A0A8X6NS91_NEPPI</name>
<reference evidence="1" key="1">
    <citation type="submission" date="2020-08" db="EMBL/GenBank/DDBJ databases">
        <title>Multicomponent nature underlies the extraordinary mechanical properties of spider dragline silk.</title>
        <authorList>
            <person name="Kono N."/>
            <person name="Nakamura H."/>
            <person name="Mori M."/>
            <person name="Yoshida Y."/>
            <person name="Ohtoshi R."/>
            <person name="Malay A.D."/>
            <person name="Moran D.A.P."/>
            <person name="Tomita M."/>
            <person name="Numata K."/>
            <person name="Arakawa K."/>
        </authorList>
    </citation>
    <scope>NUCLEOTIDE SEQUENCE</scope>
</reference>
<evidence type="ECO:0000313" key="1">
    <source>
        <dbReference type="EMBL" id="GFT28720.1"/>
    </source>
</evidence>
<protein>
    <submittedName>
        <fullName evidence="1">Uncharacterized protein</fullName>
    </submittedName>
</protein>
<sequence>MELSEILQYLVNFQVSSSEFHDCKLEYNQLSPGTQVSNYGMVPLTGDCEIKGKITNLDKQCMKTCVLVGRLVERCGLVATSLEDHQSAPKRNLV</sequence>
<comment type="caution">
    <text evidence="1">The sequence shown here is derived from an EMBL/GenBank/DDBJ whole genome shotgun (WGS) entry which is preliminary data.</text>
</comment>